<evidence type="ECO:0000313" key="2">
    <source>
        <dbReference type="Proteomes" id="UP001494588"/>
    </source>
</evidence>
<dbReference type="EMBL" id="JAZHGC010000026">
    <property type="protein sequence ID" value="MEM5289433.1"/>
    <property type="molecule type" value="Genomic_DNA"/>
</dbReference>
<evidence type="ECO:0000313" key="1">
    <source>
        <dbReference type="EMBL" id="MEM5289433.1"/>
    </source>
</evidence>
<organism evidence="1 2">
    <name type="scientific">Paraburkholderia sabiae</name>
    <dbReference type="NCBI Taxonomy" id="273251"/>
    <lineage>
        <taxon>Bacteria</taxon>
        <taxon>Pseudomonadati</taxon>
        <taxon>Pseudomonadota</taxon>
        <taxon>Betaproteobacteria</taxon>
        <taxon>Burkholderiales</taxon>
        <taxon>Burkholderiaceae</taxon>
        <taxon>Paraburkholderia</taxon>
    </lineage>
</organism>
<gene>
    <name evidence="1" type="ORF">V4C55_27300</name>
</gene>
<reference evidence="1 2" key="1">
    <citation type="submission" date="2024-01" db="EMBL/GenBank/DDBJ databases">
        <title>The diversity of rhizobia nodulating Mimosa spp. in eleven states of Brazil covering several biomes is determined by host plant, location, and edaphic factors.</title>
        <authorList>
            <person name="Rouws L."/>
            <person name="Barauna A."/>
            <person name="Beukes C."/>
            <person name="De Faria S.M."/>
            <person name="Gross E."/>
            <person name="Dos Reis Junior F.B."/>
            <person name="Simon M."/>
            <person name="Maluk M."/>
            <person name="Odee D.W."/>
            <person name="Kenicer G."/>
            <person name="Young J.P.W."/>
            <person name="Reis V.M."/>
            <person name="Zilli J."/>
            <person name="James E.K."/>
        </authorList>
    </citation>
    <scope>NUCLEOTIDE SEQUENCE [LARGE SCALE GENOMIC DNA]</scope>
    <source>
        <strain evidence="1 2">JPY77</strain>
    </source>
</reference>
<dbReference type="Proteomes" id="UP001494588">
    <property type="component" value="Unassembled WGS sequence"/>
</dbReference>
<proteinExistence type="predicted"/>
<protein>
    <submittedName>
        <fullName evidence="1">Uncharacterized protein</fullName>
    </submittedName>
</protein>
<accession>A0ABU9QJG7</accession>
<dbReference type="RefSeq" id="WP_201657836.1">
    <property type="nucleotide sequence ID" value="NZ_CAJHCS010000028.1"/>
</dbReference>
<comment type="caution">
    <text evidence="1">The sequence shown here is derived from an EMBL/GenBank/DDBJ whole genome shotgun (WGS) entry which is preliminary data.</text>
</comment>
<name>A0ABU9QJG7_9BURK</name>
<keyword evidence="2" id="KW-1185">Reference proteome</keyword>
<sequence length="73" mass="7638">MRPAHELNQIAGFGGGFIISADQYTVAELNQMAGFAAASGARITLKNCGHLALVELNQIAGFGRGTIVFDLSD</sequence>